<evidence type="ECO:0000256" key="1">
    <source>
        <dbReference type="SAM" id="MobiDB-lite"/>
    </source>
</evidence>
<gene>
    <name evidence="2" type="ORF">CYJ26_01150</name>
</gene>
<dbReference type="RefSeq" id="WP_101637791.1">
    <property type="nucleotide sequence ID" value="NZ_JAHAIH010000001.1"/>
</dbReference>
<name>A0A2I1KV74_9ACTO</name>
<reference evidence="2 3" key="1">
    <citation type="submission" date="2017-12" db="EMBL/GenBank/DDBJ databases">
        <title>Phylogenetic diversity of female urinary microbiome.</title>
        <authorList>
            <person name="Thomas-White K."/>
            <person name="Wolfe A.J."/>
        </authorList>
    </citation>
    <scope>NUCLEOTIDE SEQUENCE [LARGE SCALE GENOMIC DNA]</scope>
    <source>
        <strain evidence="2 3">UMB0319</strain>
    </source>
</reference>
<dbReference type="EMBL" id="PKHA01000001">
    <property type="protein sequence ID" value="PKY99533.1"/>
    <property type="molecule type" value="Genomic_DNA"/>
</dbReference>
<protein>
    <submittedName>
        <fullName evidence="2">Uncharacterized protein</fullName>
    </submittedName>
</protein>
<evidence type="ECO:0000313" key="2">
    <source>
        <dbReference type="EMBL" id="PKY99533.1"/>
    </source>
</evidence>
<proteinExistence type="predicted"/>
<organism evidence="2 3">
    <name type="scientific">Actinomyces urogenitalis</name>
    <dbReference type="NCBI Taxonomy" id="103621"/>
    <lineage>
        <taxon>Bacteria</taxon>
        <taxon>Bacillati</taxon>
        <taxon>Actinomycetota</taxon>
        <taxon>Actinomycetes</taxon>
        <taxon>Actinomycetales</taxon>
        <taxon>Actinomycetaceae</taxon>
        <taxon>Actinomyces</taxon>
    </lineage>
</organism>
<dbReference type="Proteomes" id="UP000234778">
    <property type="component" value="Unassembled WGS sequence"/>
</dbReference>
<dbReference type="AlphaFoldDB" id="A0A2I1KV74"/>
<feature type="compositionally biased region" description="Basic and acidic residues" evidence="1">
    <location>
        <begin position="14"/>
        <end position="24"/>
    </location>
</feature>
<feature type="region of interest" description="Disordered" evidence="1">
    <location>
        <begin position="1"/>
        <end position="24"/>
    </location>
</feature>
<evidence type="ECO:0000313" key="3">
    <source>
        <dbReference type="Proteomes" id="UP000234778"/>
    </source>
</evidence>
<accession>A0A2I1KV74</accession>
<dbReference type="GeneID" id="81707555"/>
<sequence>MRQSDDFLSGPVPDTERAMTYDDAGRPVQMSVDGVAALDLEHDDFGNISAATQLTGTYPGRYELSWKRYVGPADQAPAQGLVLEIGFPALLATQDPTIVVQVGGLDWPVSLDGPQNPGMSRGVLTQFQW</sequence>
<comment type="caution">
    <text evidence="2">The sequence shown here is derived from an EMBL/GenBank/DDBJ whole genome shotgun (WGS) entry which is preliminary data.</text>
</comment>